<reference evidence="5" key="2">
    <citation type="submission" date="2021-08" db="EMBL/GenBank/DDBJ databases">
        <authorList>
            <person name="Gostincar C."/>
            <person name="Sun X."/>
            <person name="Song Z."/>
            <person name="Gunde-Cimerman N."/>
        </authorList>
    </citation>
    <scope>NUCLEOTIDE SEQUENCE</scope>
    <source>
        <strain evidence="5">EXF-8016</strain>
    </source>
</reference>
<reference evidence="5" key="1">
    <citation type="journal article" date="2021" name="J Fungi (Basel)">
        <title>Virulence traits and population genomics of the black yeast Aureobasidium melanogenum.</title>
        <authorList>
            <person name="Cernosa A."/>
            <person name="Sun X."/>
            <person name="Gostincar C."/>
            <person name="Fang C."/>
            <person name="Gunde-Cimerman N."/>
            <person name="Song Z."/>
        </authorList>
    </citation>
    <scope>NUCLEOTIDE SEQUENCE</scope>
    <source>
        <strain evidence="5">EXF-8016</strain>
    </source>
</reference>
<dbReference type="InterPro" id="IPR017804">
    <property type="entry name" value="MeTrfase_EgtD-like"/>
</dbReference>
<comment type="similarity">
    <text evidence="1">Belongs to the methyltransferase superfamily.</text>
</comment>
<feature type="non-terminal residue" evidence="5">
    <location>
        <position position="1"/>
    </location>
</feature>
<feature type="domain" description="Histidine-specific methyltransferase SAM-dependent" evidence="4">
    <location>
        <begin position="51"/>
        <end position="378"/>
    </location>
</feature>
<evidence type="ECO:0000256" key="1">
    <source>
        <dbReference type="ARBA" id="ARBA00008361"/>
    </source>
</evidence>
<dbReference type="InterPro" id="IPR029063">
    <property type="entry name" value="SAM-dependent_MTases_sf"/>
</dbReference>
<evidence type="ECO:0000256" key="2">
    <source>
        <dbReference type="ARBA" id="ARBA00022603"/>
    </source>
</evidence>
<accession>A0A9P8G6D8</accession>
<evidence type="ECO:0000256" key="3">
    <source>
        <dbReference type="ARBA" id="ARBA00022679"/>
    </source>
</evidence>
<dbReference type="Pfam" id="PF10017">
    <property type="entry name" value="Methyltransf_33"/>
    <property type="match status" value="1"/>
</dbReference>
<organism evidence="5 6">
    <name type="scientific">Aureobasidium melanogenum</name>
    <name type="common">Aureobasidium pullulans var. melanogenum</name>
    <dbReference type="NCBI Taxonomy" id="46634"/>
    <lineage>
        <taxon>Eukaryota</taxon>
        <taxon>Fungi</taxon>
        <taxon>Dikarya</taxon>
        <taxon>Ascomycota</taxon>
        <taxon>Pezizomycotina</taxon>
        <taxon>Dothideomycetes</taxon>
        <taxon>Dothideomycetidae</taxon>
        <taxon>Dothideales</taxon>
        <taxon>Saccotheciaceae</taxon>
        <taxon>Aureobasidium</taxon>
    </lineage>
</organism>
<protein>
    <recommendedName>
        <fullName evidence="4">Histidine-specific methyltransferase SAM-dependent domain-containing protein</fullName>
    </recommendedName>
</protein>
<dbReference type="PANTHER" id="PTHR43397:SF1">
    <property type="entry name" value="ERGOTHIONEINE BIOSYNTHESIS PROTEIN 1"/>
    <property type="match status" value="1"/>
</dbReference>
<dbReference type="Gene3D" id="3.40.50.150">
    <property type="entry name" value="Vaccinia Virus protein VP39"/>
    <property type="match status" value="1"/>
</dbReference>
<dbReference type="GO" id="GO:0032259">
    <property type="term" value="P:methylation"/>
    <property type="evidence" value="ECO:0007669"/>
    <property type="project" value="UniProtKB-KW"/>
</dbReference>
<name>A0A9P8G6D8_AURME</name>
<proteinExistence type="inferred from homology"/>
<sequence>MQLRSIDVTDIRSANGTATGLPLAEEVLESLRPNIETQLVSEEGYATVQWNKKIPTSILYEGRGIDLYERITQDPAYYLYNDELSIFKKYASEMATLLLQFSTSDRPQRPKQTRPVHLTLIDLGAGRLDKSQCLLDAMSDNTKLGQSLDNVGPSVAYYAVDMQHEQLRQRISRLVEQRPHFAKDHPRDVQHCKVTVHGICGSYHDTIDYMRAGKLDQEDVRRPRTVQAQAAKFLRQFSRDGIMQAEDFMLVGIDRCRDSMKVKAAYNERSKCWQDYVLNGVSTAADLTDLPELYSSRDDWEYVARWDADQGRHVRFARSSRHRSLSADIEIQEGEHVFLAQSYKYTTEDAECVFRAAGLQTVYNWVNDSDDCSIFLLRKPHPTVLQQSAHDMRV</sequence>
<dbReference type="Proteomes" id="UP000767238">
    <property type="component" value="Unassembled WGS sequence"/>
</dbReference>
<evidence type="ECO:0000313" key="5">
    <source>
        <dbReference type="EMBL" id="KAH0211512.1"/>
    </source>
</evidence>
<dbReference type="AlphaFoldDB" id="A0A9P8G6D8"/>
<dbReference type="InterPro" id="IPR019257">
    <property type="entry name" value="MeTrfase_dom"/>
</dbReference>
<dbReference type="GO" id="GO:0008168">
    <property type="term" value="F:methyltransferase activity"/>
    <property type="evidence" value="ECO:0007669"/>
    <property type="project" value="UniProtKB-KW"/>
</dbReference>
<keyword evidence="3" id="KW-0808">Transferase</keyword>
<dbReference type="OrthoDB" id="659at2759"/>
<evidence type="ECO:0000313" key="6">
    <source>
        <dbReference type="Proteomes" id="UP000767238"/>
    </source>
</evidence>
<comment type="caution">
    <text evidence="5">The sequence shown here is derived from an EMBL/GenBank/DDBJ whole genome shotgun (WGS) entry which is preliminary data.</text>
</comment>
<dbReference type="InterPro" id="IPR051128">
    <property type="entry name" value="EgtD_Methyltrsf_superfamily"/>
</dbReference>
<keyword evidence="2" id="KW-0489">Methyltransferase</keyword>
<dbReference type="PANTHER" id="PTHR43397">
    <property type="entry name" value="ERGOTHIONEINE BIOSYNTHESIS PROTEIN 1"/>
    <property type="match status" value="1"/>
</dbReference>
<dbReference type="PIRSF" id="PIRSF018005">
    <property type="entry name" value="UCP018005"/>
    <property type="match status" value="1"/>
</dbReference>
<evidence type="ECO:0000259" key="4">
    <source>
        <dbReference type="Pfam" id="PF10017"/>
    </source>
</evidence>
<dbReference type="EMBL" id="JAHFYH010000136">
    <property type="protein sequence ID" value="KAH0211512.1"/>
    <property type="molecule type" value="Genomic_DNA"/>
</dbReference>
<gene>
    <name evidence="5" type="ORF">KCV03_g9675</name>
</gene>